<feature type="transmembrane region" description="Helical" evidence="1">
    <location>
        <begin position="814"/>
        <end position="831"/>
    </location>
</feature>
<reference evidence="3 4" key="1">
    <citation type="submission" date="2022-01" db="EMBL/GenBank/DDBJ databases">
        <title>A chromosomal length assembly of Cordylochernes scorpioides.</title>
        <authorList>
            <person name="Zeh D."/>
            <person name="Zeh J."/>
        </authorList>
    </citation>
    <scope>NUCLEOTIDE SEQUENCE [LARGE SCALE GENOMIC DNA]</scope>
    <source>
        <strain evidence="3">IN4F17</strain>
        <tissue evidence="3">Whole Body</tissue>
    </source>
</reference>
<evidence type="ECO:0000259" key="2">
    <source>
        <dbReference type="Pfam" id="PF17906"/>
    </source>
</evidence>
<dbReference type="EMBL" id="CP092863">
    <property type="protein sequence ID" value="UYV60319.1"/>
    <property type="molecule type" value="Genomic_DNA"/>
</dbReference>
<name>A0ABY6JV38_9ARAC</name>
<dbReference type="InterPro" id="IPR007246">
    <property type="entry name" value="Gaa1"/>
</dbReference>
<dbReference type="Proteomes" id="UP001235939">
    <property type="component" value="Chromosome 01"/>
</dbReference>
<dbReference type="PANTHER" id="PTHR13304:SF0">
    <property type="entry name" value="GLYCOSYLPHOSPHATIDYLINOSITOL ANCHOR ATTACHMENT 1 PROTEIN"/>
    <property type="match status" value="1"/>
</dbReference>
<keyword evidence="1" id="KW-0472">Membrane</keyword>
<feature type="transmembrane region" description="Helical" evidence="1">
    <location>
        <begin position="908"/>
        <end position="928"/>
    </location>
</feature>
<evidence type="ECO:0000313" key="3">
    <source>
        <dbReference type="EMBL" id="UYV60319.1"/>
    </source>
</evidence>
<dbReference type="Pfam" id="PF04114">
    <property type="entry name" value="Gaa1"/>
    <property type="match status" value="2"/>
</dbReference>
<organism evidence="3 4">
    <name type="scientific">Cordylochernes scorpioides</name>
    <dbReference type="NCBI Taxonomy" id="51811"/>
    <lineage>
        <taxon>Eukaryota</taxon>
        <taxon>Metazoa</taxon>
        <taxon>Ecdysozoa</taxon>
        <taxon>Arthropoda</taxon>
        <taxon>Chelicerata</taxon>
        <taxon>Arachnida</taxon>
        <taxon>Pseudoscorpiones</taxon>
        <taxon>Cheliferoidea</taxon>
        <taxon>Chernetidae</taxon>
        <taxon>Cordylochernes</taxon>
    </lineage>
</organism>
<proteinExistence type="predicted"/>
<dbReference type="Pfam" id="PF17906">
    <property type="entry name" value="HTH_48"/>
    <property type="match status" value="1"/>
</dbReference>
<feature type="domain" description="Mos1 transposase HTH" evidence="2">
    <location>
        <begin position="87"/>
        <end position="133"/>
    </location>
</feature>
<evidence type="ECO:0000256" key="1">
    <source>
        <dbReference type="SAM" id="Phobius"/>
    </source>
</evidence>
<dbReference type="PANTHER" id="PTHR13304">
    <property type="entry name" value="GLYCOSYLPHOSPHATIDYLINOSITOL ANCHOR ATTACHMENT 1 PROTEIN"/>
    <property type="match status" value="1"/>
</dbReference>
<sequence length="934" mass="103809">MLNHFFLPVNQLCNSGVVPLSRHLFEPLVDPPGGHLSVAAGLRHNLVHGEVAAIFIQAILNLFKGYQVAVWQPFAMELPLSSPAKCELRSVIRFLNAKNNSPVEIHRQLVEVYGEKCMDIKNVRKWCQEFNEGRINVHDEQRSGRRVCRNQPSRMAGMKIVSETLGYRKVSARWVDKWLKEAAGEWYNTGITKSDGTSVHHLMGLLSTVDLMGLLSTIGNSQCVKWCVSDLMGLLSTIGNSQCVKWCVSDLMGLLSTIGNSQCVKWCVSDLMGLLSTIGNSQCVKSKMGLLTTSGDSQRGKWLADMLTRPELSLLAYVAGVVWLGLLAWEPASTSTYFSENALLPGVVNRDFSLSTLPLEPLEEEARSHPAGSLQQLPYAWLLAQFRQMGLETYTHNFTLNYPFGNQPKYQGKNMYAILRAPRTASVEALVLSSPYRSYDSLHGNTLPGIALMLELANFFRKRTFWAKDLIFLITEHELVGMQAWLEAYHGSCHNPQVLECGTLEARSGAIQAAIHLELGHEKATHLDLAIEGVNGQLPNLDLVNLAVELAMRENVPILWHGAWYQGPWETTFPVLASAMAAQASGLPTAAHGLFSPFSIQALTLRTGIHPGIVYKRSMHNFGRVVRDVSMRPLSKWWKGCLNETIVKTVWDVMVYRVVEGMLRSLNNLLERFHQSYFFYILPSTSKFVSIGHYMIPFSLLAIPALLKAFAIYLALGEEASKELEAKAQKDPASLLHRACPSLWPALVPSALCHLGGLATLHLLPYSLSLVPELLGVPLEDAAQLSVAVWAALLLVALPLVYSPLRREGRRREALCVALLELGALLFTLSLMNISQAYLLAVLYIPVVMLVSTSSKPRLWRRVLQALLLLPLHPLVASALGVWAGAGGPWRPAMAAHARLLLFSLEDWWLYANWNLPIVCSVLFPIWMQLWALT</sequence>
<feature type="transmembrane region" description="Helical" evidence="1">
    <location>
        <begin position="743"/>
        <end position="763"/>
    </location>
</feature>
<feature type="transmembrane region" description="Helical" evidence="1">
    <location>
        <begin position="837"/>
        <end position="854"/>
    </location>
</feature>
<feature type="transmembrane region" description="Helical" evidence="1">
    <location>
        <begin position="866"/>
        <end position="888"/>
    </location>
</feature>
<feature type="transmembrane region" description="Helical" evidence="1">
    <location>
        <begin position="783"/>
        <end position="802"/>
    </location>
</feature>
<dbReference type="Gene3D" id="1.10.10.1450">
    <property type="match status" value="1"/>
</dbReference>
<accession>A0ABY6JV38</accession>
<evidence type="ECO:0000313" key="4">
    <source>
        <dbReference type="Proteomes" id="UP001235939"/>
    </source>
</evidence>
<feature type="transmembrane region" description="Helical" evidence="1">
    <location>
        <begin position="694"/>
        <end position="716"/>
    </location>
</feature>
<keyword evidence="4" id="KW-1185">Reference proteome</keyword>
<keyword evidence="1" id="KW-0812">Transmembrane</keyword>
<dbReference type="InterPro" id="IPR041426">
    <property type="entry name" value="Mos1_HTH"/>
</dbReference>
<dbReference type="Gene3D" id="3.40.630.10">
    <property type="entry name" value="Zn peptidases"/>
    <property type="match status" value="1"/>
</dbReference>
<gene>
    <name evidence="3" type="ORF">LAZ67_1000818</name>
</gene>
<keyword evidence="1" id="KW-1133">Transmembrane helix</keyword>
<protein>
    <submittedName>
        <fullName evidence="3">GPAA1</fullName>
    </submittedName>
</protein>